<dbReference type="PANTHER" id="PTHR37017">
    <property type="entry name" value="AB HYDROLASE-1 DOMAIN-CONTAINING PROTEIN-RELATED"/>
    <property type="match status" value="1"/>
</dbReference>
<feature type="domain" description="AB hydrolase-1" evidence="2">
    <location>
        <begin position="73"/>
        <end position="292"/>
    </location>
</feature>
<dbReference type="Pfam" id="PF12697">
    <property type="entry name" value="Abhydrolase_6"/>
    <property type="match status" value="1"/>
</dbReference>
<sequence length="304" mass="30625">MFRITTAGRALRATALAGALVAATLTAATSQTAVAGASVPTTKAPAAAPGTTTAGAVQHAAKPAAKNGAKPTIVLVHGAWADGSSWNGVISRLQHDGYTVDAPPNPQLGLAYDTATLKDFLGTISGPVVLVGHSYGGEVITNAATGNANVKALVYVDAFVPDQGQTLAQLATAVPGSCTGGPNLTFAPYPGAPAGAQAAYLKQSAFPGCMANGLPLKKARQLAAAQRPLATVALTDVSGVPAWKTIPSWAVVGTADHAIPPAEQLAMARNAHARITTVHAPHLSMIKRPHTVTSVILQAVHATT</sequence>
<dbReference type="Proteomes" id="UP000198504">
    <property type="component" value="Unassembled WGS sequence"/>
</dbReference>
<organism evidence="3 4">
    <name type="scientific">Microlunatus flavus</name>
    <dbReference type="NCBI Taxonomy" id="1036181"/>
    <lineage>
        <taxon>Bacteria</taxon>
        <taxon>Bacillati</taxon>
        <taxon>Actinomycetota</taxon>
        <taxon>Actinomycetes</taxon>
        <taxon>Propionibacteriales</taxon>
        <taxon>Propionibacteriaceae</taxon>
        <taxon>Microlunatus</taxon>
    </lineage>
</organism>
<dbReference type="InterPro" id="IPR000073">
    <property type="entry name" value="AB_hydrolase_1"/>
</dbReference>
<dbReference type="STRING" id="1036181.SAMN05421756_103369"/>
<dbReference type="AlphaFoldDB" id="A0A1H9FSJ4"/>
<name>A0A1H9FSJ4_9ACTN</name>
<dbReference type="GO" id="GO:0003824">
    <property type="term" value="F:catalytic activity"/>
    <property type="evidence" value="ECO:0007669"/>
    <property type="project" value="UniProtKB-ARBA"/>
</dbReference>
<evidence type="ECO:0000313" key="3">
    <source>
        <dbReference type="EMBL" id="SEQ40911.1"/>
    </source>
</evidence>
<dbReference type="OrthoDB" id="64996at2"/>
<feature type="signal peptide" evidence="1">
    <location>
        <begin position="1"/>
        <end position="35"/>
    </location>
</feature>
<evidence type="ECO:0000313" key="4">
    <source>
        <dbReference type="Proteomes" id="UP000198504"/>
    </source>
</evidence>
<keyword evidence="1" id="KW-0732">Signal</keyword>
<dbReference type="InterPro" id="IPR052897">
    <property type="entry name" value="Sec-Metab_Biosynth_Hydrolase"/>
</dbReference>
<evidence type="ECO:0000256" key="1">
    <source>
        <dbReference type="SAM" id="SignalP"/>
    </source>
</evidence>
<dbReference type="SUPFAM" id="SSF53474">
    <property type="entry name" value="alpha/beta-Hydrolases"/>
    <property type="match status" value="1"/>
</dbReference>
<protein>
    <submittedName>
        <fullName evidence="3">Pimeloyl-ACP methyl ester carboxylesterase</fullName>
    </submittedName>
</protein>
<reference evidence="4" key="1">
    <citation type="submission" date="2016-10" db="EMBL/GenBank/DDBJ databases">
        <authorList>
            <person name="Varghese N."/>
            <person name="Submissions S."/>
        </authorList>
    </citation>
    <scope>NUCLEOTIDE SEQUENCE [LARGE SCALE GENOMIC DNA]</scope>
    <source>
        <strain evidence="4">CGMCC 4.6856</strain>
    </source>
</reference>
<feature type="chain" id="PRO_5039531797" evidence="1">
    <location>
        <begin position="36"/>
        <end position="304"/>
    </location>
</feature>
<proteinExistence type="predicted"/>
<dbReference type="InterPro" id="IPR029058">
    <property type="entry name" value="AB_hydrolase_fold"/>
</dbReference>
<dbReference type="EMBL" id="FOFA01000003">
    <property type="protein sequence ID" value="SEQ40911.1"/>
    <property type="molecule type" value="Genomic_DNA"/>
</dbReference>
<dbReference type="RefSeq" id="WP_091179184.1">
    <property type="nucleotide sequence ID" value="NZ_FOFA01000003.1"/>
</dbReference>
<dbReference type="Gene3D" id="3.40.50.1820">
    <property type="entry name" value="alpha/beta hydrolase"/>
    <property type="match status" value="1"/>
</dbReference>
<evidence type="ECO:0000259" key="2">
    <source>
        <dbReference type="Pfam" id="PF12697"/>
    </source>
</evidence>
<dbReference type="PANTHER" id="PTHR37017:SF11">
    <property type="entry name" value="ESTERASE_LIPASE_THIOESTERASE DOMAIN-CONTAINING PROTEIN"/>
    <property type="match status" value="1"/>
</dbReference>
<accession>A0A1H9FSJ4</accession>
<keyword evidence="4" id="KW-1185">Reference proteome</keyword>
<gene>
    <name evidence="3" type="ORF">SAMN05421756_103369</name>
</gene>